<dbReference type="EMBL" id="JACIDJ010000003">
    <property type="protein sequence ID" value="MBB3898918.1"/>
    <property type="molecule type" value="Genomic_DNA"/>
</dbReference>
<evidence type="ECO:0000313" key="2">
    <source>
        <dbReference type="Proteomes" id="UP000553193"/>
    </source>
</evidence>
<keyword evidence="2" id="KW-1185">Reference proteome</keyword>
<gene>
    <name evidence="1" type="ORF">GGQ83_002361</name>
</gene>
<organism evidence="1 2">
    <name type="scientific">Roseococcus suduntuyensis</name>
    <dbReference type="NCBI Taxonomy" id="455361"/>
    <lineage>
        <taxon>Bacteria</taxon>
        <taxon>Pseudomonadati</taxon>
        <taxon>Pseudomonadota</taxon>
        <taxon>Alphaproteobacteria</taxon>
        <taxon>Acetobacterales</taxon>
        <taxon>Roseomonadaceae</taxon>
        <taxon>Roseococcus</taxon>
    </lineage>
</organism>
<comment type="caution">
    <text evidence="1">The sequence shown here is derived from an EMBL/GenBank/DDBJ whole genome shotgun (WGS) entry which is preliminary data.</text>
</comment>
<proteinExistence type="predicted"/>
<protein>
    <submittedName>
        <fullName evidence="1">Uncharacterized protein</fullName>
    </submittedName>
</protein>
<reference evidence="1 2" key="1">
    <citation type="submission" date="2020-08" db="EMBL/GenBank/DDBJ databases">
        <title>Genomic Encyclopedia of Type Strains, Phase IV (KMG-IV): sequencing the most valuable type-strain genomes for metagenomic binning, comparative biology and taxonomic classification.</title>
        <authorList>
            <person name="Goeker M."/>
        </authorList>
    </citation>
    <scope>NUCLEOTIDE SEQUENCE [LARGE SCALE GENOMIC DNA]</scope>
    <source>
        <strain evidence="1 2">DSM 19979</strain>
    </source>
</reference>
<dbReference type="AlphaFoldDB" id="A0A840AA61"/>
<sequence>MVRTTALPSGALRHELGVAAGALPAVPPAALEIAWEVAREGASAGHWGPPRLLAFADGREMALTDPDAAAWAEAMDRHAGLDSLAGVALCLRLLALVEAMGRAEWLRGFFAIGRRGVEFHPLLLAAAARAPIDATGRFEDGAMRAILSRTLPPDASRVPA</sequence>
<name>A0A840AA61_9PROT</name>
<dbReference type="RefSeq" id="WP_242535076.1">
    <property type="nucleotide sequence ID" value="NZ_JACIDJ010000003.1"/>
</dbReference>
<accession>A0A840AA61</accession>
<dbReference type="Proteomes" id="UP000553193">
    <property type="component" value="Unassembled WGS sequence"/>
</dbReference>
<evidence type="ECO:0000313" key="1">
    <source>
        <dbReference type="EMBL" id="MBB3898918.1"/>
    </source>
</evidence>